<dbReference type="GO" id="GO:0006032">
    <property type="term" value="P:chitin catabolic process"/>
    <property type="evidence" value="ECO:0007669"/>
    <property type="project" value="TreeGrafter"/>
</dbReference>
<evidence type="ECO:0000256" key="2">
    <source>
        <dbReference type="ARBA" id="ARBA00023295"/>
    </source>
</evidence>
<dbReference type="InterPro" id="IPR050314">
    <property type="entry name" value="Glycosyl_Hydrlase_18"/>
</dbReference>
<name>A0A1J5SXF0_9ZZZZ</name>
<comment type="caution">
    <text evidence="4">The sequence shown here is derived from an EMBL/GenBank/DDBJ whole genome shotgun (WGS) entry which is preliminary data.</text>
</comment>
<dbReference type="PROSITE" id="PS51910">
    <property type="entry name" value="GH18_2"/>
    <property type="match status" value="1"/>
</dbReference>
<dbReference type="Gene3D" id="3.20.20.80">
    <property type="entry name" value="Glycosidases"/>
    <property type="match status" value="1"/>
</dbReference>
<dbReference type="SMART" id="SM00636">
    <property type="entry name" value="Glyco_18"/>
    <property type="match status" value="1"/>
</dbReference>
<dbReference type="EMBL" id="MLJW01000044">
    <property type="protein sequence ID" value="OIR06276.1"/>
    <property type="molecule type" value="Genomic_DNA"/>
</dbReference>
<dbReference type="PROSITE" id="PS01095">
    <property type="entry name" value="GH18_1"/>
    <property type="match status" value="1"/>
</dbReference>
<dbReference type="GO" id="GO:0005975">
    <property type="term" value="P:carbohydrate metabolic process"/>
    <property type="evidence" value="ECO:0007669"/>
    <property type="project" value="InterPro"/>
</dbReference>
<dbReference type="Pfam" id="PF00704">
    <property type="entry name" value="Glyco_hydro_18"/>
    <property type="match status" value="1"/>
</dbReference>
<dbReference type="InterPro" id="IPR001579">
    <property type="entry name" value="Glyco_hydro_18_chit_AS"/>
</dbReference>
<evidence type="ECO:0000256" key="1">
    <source>
        <dbReference type="ARBA" id="ARBA00022801"/>
    </source>
</evidence>
<dbReference type="GO" id="GO:0008061">
    <property type="term" value="F:chitin binding"/>
    <property type="evidence" value="ECO:0007669"/>
    <property type="project" value="InterPro"/>
</dbReference>
<dbReference type="InterPro" id="IPR001223">
    <property type="entry name" value="Glyco_hydro18_cat"/>
</dbReference>
<dbReference type="InterPro" id="IPR017853">
    <property type="entry name" value="GH"/>
</dbReference>
<organism evidence="4">
    <name type="scientific">mine drainage metagenome</name>
    <dbReference type="NCBI Taxonomy" id="410659"/>
    <lineage>
        <taxon>unclassified sequences</taxon>
        <taxon>metagenomes</taxon>
        <taxon>ecological metagenomes</taxon>
    </lineage>
</organism>
<proteinExistence type="predicted"/>
<evidence type="ECO:0000313" key="4">
    <source>
        <dbReference type="EMBL" id="OIR06276.1"/>
    </source>
</evidence>
<dbReference type="PANTHER" id="PTHR11177">
    <property type="entry name" value="CHITINASE"/>
    <property type="match status" value="1"/>
</dbReference>
<dbReference type="PROSITE" id="PS51257">
    <property type="entry name" value="PROKAR_LIPOPROTEIN"/>
    <property type="match status" value="1"/>
</dbReference>
<reference evidence="4" key="1">
    <citation type="submission" date="2016-10" db="EMBL/GenBank/DDBJ databases">
        <title>Sequence of Gallionella enrichment culture.</title>
        <authorList>
            <person name="Poehlein A."/>
            <person name="Muehling M."/>
            <person name="Daniel R."/>
        </authorList>
    </citation>
    <scope>NUCLEOTIDE SEQUENCE</scope>
</reference>
<dbReference type="AlphaFoldDB" id="A0A1J5SXF0"/>
<protein>
    <submittedName>
        <fullName evidence="4">Chitinase C</fullName>
        <ecNumber evidence="4">3.2.1.14</ecNumber>
    </submittedName>
</protein>
<dbReference type="Gene3D" id="3.40.5.30">
    <property type="entry name" value="(Trans)glycosidases - domain 2"/>
    <property type="match status" value="1"/>
</dbReference>
<evidence type="ECO:0000259" key="3">
    <source>
        <dbReference type="PROSITE" id="PS51910"/>
    </source>
</evidence>
<dbReference type="EC" id="3.2.1.14" evidence="4"/>
<dbReference type="PANTHER" id="PTHR11177:SF317">
    <property type="entry name" value="CHITINASE 12-RELATED"/>
    <property type="match status" value="1"/>
</dbReference>
<dbReference type="InterPro" id="IPR011583">
    <property type="entry name" value="Chitinase_II/V-like_cat"/>
</dbReference>
<dbReference type="GO" id="GO:0008843">
    <property type="term" value="F:endochitinase activity"/>
    <property type="evidence" value="ECO:0007669"/>
    <property type="project" value="UniProtKB-EC"/>
</dbReference>
<accession>A0A1J5SXF0</accession>
<sequence>MSHSRLLLLVASVLAFAACTPAGSARTKIVGYWPSWTGDPATIEYRCLTHVMYAFALPEDRGDGTLRPLRNPEVLDRIVAAAHARGVHVLLSVGGWQDGRSPGFDRLAATPGTRARFVAALLALVKAHRLDGIDIDWEYPKGGDNPAHYAALMSELGAALHARGLLLTAAVPALGGDGDSIPSGVFSCVDFLNLMAYDGGEGAAHSPIKLAEDSLAYWRSRGLPKEKAVLGVPFYGRPGYVGYARIVESGADPEKDEFHDIHYNGLRMVRAKTRLALAQGGGVMIWELSQDLPGSRSLLRAIYSEAEQDRN</sequence>
<dbReference type="SUPFAM" id="SSF51445">
    <property type="entry name" value="(Trans)glycosidases"/>
    <property type="match status" value="1"/>
</dbReference>
<gene>
    <name evidence="4" type="primary">chiC</name>
    <name evidence="4" type="ORF">GALL_114660</name>
</gene>
<keyword evidence="2 4" id="KW-0326">Glycosidase</keyword>
<feature type="domain" description="GH18" evidence="3">
    <location>
        <begin position="27"/>
        <end position="309"/>
    </location>
</feature>
<dbReference type="GO" id="GO:0005576">
    <property type="term" value="C:extracellular region"/>
    <property type="evidence" value="ECO:0007669"/>
    <property type="project" value="TreeGrafter"/>
</dbReference>
<keyword evidence="1 4" id="KW-0378">Hydrolase</keyword>